<dbReference type="Gene3D" id="2.60.40.1180">
    <property type="entry name" value="Golgi alpha-mannosidase II"/>
    <property type="match status" value="1"/>
</dbReference>
<keyword evidence="3" id="KW-1185">Reference proteome</keyword>
<organism evidence="2 3">
    <name type="scientific">Volvox reticuliferus</name>
    <dbReference type="NCBI Taxonomy" id="1737510"/>
    <lineage>
        <taxon>Eukaryota</taxon>
        <taxon>Viridiplantae</taxon>
        <taxon>Chlorophyta</taxon>
        <taxon>core chlorophytes</taxon>
        <taxon>Chlorophyceae</taxon>
        <taxon>CS clade</taxon>
        <taxon>Chlamydomonadales</taxon>
        <taxon>Volvocaceae</taxon>
        <taxon>Volvox</taxon>
    </lineage>
</organism>
<reference evidence="2" key="1">
    <citation type="journal article" date="2021" name="Proc. Natl. Acad. Sci. U.S.A.">
        <title>Three genomes in the algal genus Volvox reveal the fate of a haploid sex-determining region after a transition to homothallism.</title>
        <authorList>
            <person name="Yamamoto K."/>
            <person name="Hamaji T."/>
            <person name="Kawai-Toyooka H."/>
            <person name="Matsuzaki R."/>
            <person name="Takahashi F."/>
            <person name="Nishimura Y."/>
            <person name="Kawachi M."/>
            <person name="Noguchi H."/>
            <person name="Minakuchi Y."/>
            <person name="Umen J.G."/>
            <person name="Toyoda A."/>
            <person name="Nozaki H."/>
        </authorList>
    </citation>
    <scope>NUCLEOTIDE SEQUENCE</scope>
    <source>
        <strain evidence="2">NIES-3786</strain>
    </source>
</reference>
<feature type="compositionally biased region" description="Pro residues" evidence="1">
    <location>
        <begin position="197"/>
        <end position="212"/>
    </location>
</feature>
<dbReference type="InterPro" id="IPR013780">
    <property type="entry name" value="Glyco_hydro_b"/>
</dbReference>
<dbReference type="SUPFAM" id="SSF51011">
    <property type="entry name" value="Glycosyl hydrolase domain"/>
    <property type="match status" value="1"/>
</dbReference>
<protein>
    <submittedName>
        <fullName evidence="2">Uncharacterized protein</fullName>
    </submittedName>
</protein>
<feature type="compositionally biased region" description="Low complexity" evidence="1">
    <location>
        <begin position="213"/>
        <end position="224"/>
    </location>
</feature>
<evidence type="ECO:0000256" key="1">
    <source>
        <dbReference type="SAM" id="MobiDB-lite"/>
    </source>
</evidence>
<proteinExistence type="predicted"/>
<dbReference type="EMBL" id="BNCP01000008">
    <property type="protein sequence ID" value="GIL76320.1"/>
    <property type="molecule type" value="Genomic_DNA"/>
</dbReference>
<dbReference type="AlphaFoldDB" id="A0A8J4C684"/>
<comment type="caution">
    <text evidence="2">The sequence shown here is derived from an EMBL/GenBank/DDBJ whole genome shotgun (WGS) entry which is preliminary data.</text>
</comment>
<feature type="non-terminal residue" evidence="2">
    <location>
        <position position="1"/>
    </location>
</feature>
<evidence type="ECO:0000313" key="3">
    <source>
        <dbReference type="Proteomes" id="UP000747110"/>
    </source>
</evidence>
<feature type="region of interest" description="Disordered" evidence="1">
    <location>
        <begin position="191"/>
        <end position="238"/>
    </location>
</feature>
<accession>A0A8J4C684</accession>
<sequence>ARCEAVARSLLVAQFVAAGQPLVAASTLARPAMAQLVAALAAVRRGYRALLCPPSLTSADRVLTWHSPYAGGGEPDWAAANPDYAANALVLTIGGGASRPGHLLAAAFNPNAEPVAVALPRPPSGTVWRLLVDTARSVPTVQAAGGSNLGAVLPATEHGSYTMGPNSALLLDAVPQTPASVNAPAASAAAAGGPAVPVLPRPPGPAIQPPPGYGMSPAAAAAAARPPPQTYKTRRGGS</sequence>
<gene>
    <name evidence="2" type="ORF">Vretifemale_5921</name>
</gene>
<dbReference type="Proteomes" id="UP000747110">
    <property type="component" value="Unassembled WGS sequence"/>
</dbReference>
<evidence type="ECO:0000313" key="2">
    <source>
        <dbReference type="EMBL" id="GIL76320.1"/>
    </source>
</evidence>
<name>A0A8J4C684_9CHLO</name>